<organism evidence="9 10">
    <name type="scientific">Leucobacter exalbidus</name>
    <dbReference type="NCBI Taxonomy" id="662960"/>
    <lineage>
        <taxon>Bacteria</taxon>
        <taxon>Bacillati</taxon>
        <taxon>Actinomycetota</taxon>
        <taxon>Actinomycetes</taxon>
        <taxon>Micrococcales</taxon>
        <taxon>Microbacteriaceae</taxon>
        <taxon>Leucobacter</taxon>
    </lineage>
</organism>
<dbReference type="Gene3D" id="2.30.130.10">
    <property type="entry name" value="PUA domain"/>
    <property type="match status" value="1"/>
</dbReference>
<dbReference type="EC" id="5.4.99.25" evidence="5"/>
<protein>
    <recommendedName>
        <fullName evidence="5">tRNA pseudouridine synthase B</fullName>
        <ecNumber evidence="5">5.4.99.25</ecNumber>
    </recommendedName>
    <alternativeName>
        <fullName evidence="5">tRNA pseudouridine(55) synthase</fullName>
        <shortName evidence="5">Psi55 synthase</shortName>
    </alternativeName>
    <alternativeName>
        <fullName evidence="5">tRNA pseudouridylate synthase</fullName>
    </alternativeName>
    <alternativeName>
        <fullName evidence="5">tRNA-uridine isomerase</fullName>
    </alternativeName>
</protein>
<dbReference type="SUPFAM" id="SSF55120">
    <property type="entry name" value="Pseudouridine synthase"/>
    <property type="match status" value="1"/>
</dbReference>
<evidence type="ECO:0000313" key="9">
    <source>
        <dbReference type="EMBL" id="MBP1327072.1"/>
    </source>
</evidence>
<evidence type="ECO:0000256" key="3">
    <source>
        <dbReference type="ARBA" id="ARBA00022694"/>
    </source>
</evidence>
<dbReference type="CDD" id="cd02573">
    <property type="entry name" value="PseudoU_synth_EcTruB"/>
    <property type="match status" value="1"/>
</dbReference>
<dbReference type="GO" id="GO:0003723">
    <property type="term" value="F:RNA binding"/>
    <property type="evidence" value="ECO:0007669"/>
    <property type="project" value="InterPro"/>
</dbReference>
<sequence length="318" mass="34102">MLSEPVQLPPQGGILFVDKSEGWTSHDAVSKTRRALGTRKVGHAGTLDPMATGLLVLGVGPATRLLTHLVGLDKCYTTTIRLGISTVTDDREGDRVEIADEALVTEVAADLERITAGIARLTGPIEQSPSAVSAIKVDGQRAYDRVRAGEQFELKARPVTIHAFEAGAPKLTRTEDGIAVIDIEATVRCSTGTYIRALARDLGADLGIGGHLIELRRTEVGPFSLEGSTLFDELLDRKVRALETPTDIARKLFPILVLTDDEARDMGHGKRLEIDTERCADAALVAAVAGDDRLVGLVEVKRGRTRVITNFPTQGNAA</sequence>
<evidence type="ECO:0000256" key="4">
    <source>
        <dbReference type="ARBA" id="ARBA00023235"/>
    </source>
</evidence>
<dbReference type="PANTHER" id="PTHR13767">
    <property type="entry name" value="TRNA-PSEUDOURIDINE SYNTHASE"/>
    <property type="match status" value="1"/>
</dbReference>
<comment type="similarity">
    <text evidence="2 5">Belongs to the pseudouridine synthase TruB family. Type 1 subfamily.</text>
</comment>
<dbReference type="RefSeq" id="WP_209705882.1">
    <property type="nucleotide sequence ID" value="NZ_JAFIDA010000001.1"/>
</dbReference>
<dbReference type="HAMAP" id="MF_01080">
    <property type="entry name" value="TruB_bact"/>
    <property type="match status" value="1"/>
</dbReference>
<evidence type="ECO:0000256" key="5">
    <source>
        <dbReference type="HAMAP-Rule" id="MF_01080"/>
    </source>
</evidence>
<dbReference type="InterPro" id="IPR015225">
    <property type="entry name" value="tRNA_psdUridine_synth_fam2_C"/>
</dbReference>
<dbReference type="Pfam" id="PF01509">
    <property type="entry name" value="TruB_N"/>
    <property type="match status" value="1"/>
</dbReference>
<keyword evidence="3 5" id="KW-0819">tRNA processing</keyword>
<feature type="domain" description="tRNA pseudouridylate synthase B C-terminal" evidence="8">
    <location>
        <begin position="196"/>
        <end position="242"/>
    </location>
</feature>
<dbReference type="InterPro" id="IPR020103">
    <property type="entry name" value="PsdUridine_synth_cat_dom_sf"/>
</dbReference>
<dbReference type="Proteomes" id="UP000675163">
    <property type="component" value="Unassembled WGS sequence"/>
</dbReference>
<gene>
    <name evidence="5" type="primary">truB</name>
    <name evidence="9" type="ORF">JOF28_002304</name>
</gene>
<proteinExistence type="inferred from homology"/>
<feature type="domain" description="tRNA pseudouridine synthase II TruB subfamily 2 C-terminal" evidence="7">
    <location>
        <begin position="253"/>
        <end position="311"/>
    </location>
</feature>
<dbReference type="InterPro" id="IPR032819">
    <property type="entry name" value="TruB_C"/>
</dbReference>
<evidence type="ECO:0000256" key="1">
    <source>
        <dbReference type="ARBA" id="ARBA00000385"/>
    </source>
</evidence>
<evidence type="ECO:0000313" key="10">
    <source>
        <dbReference type="Proteomes" id="UP000675163"/>
    </source>
</evidence>
<comment type="function">
    <text evidence="5">Responsible for synthesis of pseudouridine from uracil-55 in the psi GC loop of transfer RNAs.</text>
</comment>
<dbReference type="PANTHER" id="PTHR13767:SF2">
    <property type="entry name" value="PSEUDOURIDYLATE SYNTHASE TRUB1"/>
    <property type="match status" value="1"/>
</dbReference>
<evidence type="ECO:0000259" key="8">
    <source>
        <dbReference type="Pfam" id="PF16198"/>
    </source>
</evidence>
<dbReference type="InterPro" id="IPR036974">
    <property type="entry name" value="PUA_sf"/>
</dbReference>
<feature type="active site" description="Nucleophile" evidence="5">
    <location>
        <position position="48"/>
    </location>
</feature>
<evidence type="ECO:0000256" key="2">
    <source>
        <dbReference type="ARBA" id="ARBA00005642"/>
    </source>
</evidence>
<evidence type="ECO:0000259" key="7">
    <source>
        <dbReference type="Pfam" id="PF09142"/>
    </source>
</evidence>
<dbReference type="InterPro" id="IPR002501">
    <property type="entry name" value="PsdUridine_synth_N"/>
</dbReference>
<keyword evidence="4 5" id="KW-0413">Isomerase</keyword>
<dbReference type="Gene3D" id="3.30.2350.10">
    <property type="entry name" value="Pseudouridine synthase"/>
    <property type="match status" value="1"/>
</dbReference>
<dbReference type="EMBL" id="JAFIDA010000001">
    <property type="protein sequence ID" value="MBP1327072.1"/>
    <property type="molecule type" value="Genomic_DNA"/>
</dbReference>
<evidence type="ECO:0000259" key="6">
    <source>
        <dbReference type="Pfam" id="PF01509"/>
    </source>
</evidence>
<dbReference type="GO" id="GO:0031119">
    <property type="term" value="P:tRNA pseudouridine synthesis"/>
    <property type="evidence" value="ECO:0007669"/>
    <property type="project" value="UniProtKB-UniRule"/>
</dbReference>
<keyword evidence="10" id="KW-1185">Reference proteome</keyword>
<name>A0A940PUA8_9MICO</name>
<dbReference type="AlphaFoldDB" id="A0A940PUA8"/>
<comment type="caution">
    <text evidence="9">The sequence shown here is derived from an EMBL/GenBank/DDBJ whole genome shotgun (WGS) entry which is preliminary data.</text>
</comment>
<dbReference type="Pfam" id="PF16198">
    <property type="entry name" value="TruB_C_2"/>
    <property type="match status" value="1"/>
</dbReference>
<dbReference type="GO" id="GO:1990481">
    <property type="term" value="P:mRNA pseudouridine synthesis"/>
    <property type="evidence" value="ECO:0007669"/>
    <property type="project" value="TreeGrafter"/>
</dbReference>
<feature type="domain" description="Pseudouridine synthase II N-terminal" evidence="6">
    <location>
        <begin position="33"/>
        <end position="195"/>
    </location>
</feature>
<comment type="catalytic activity">
    <reaction evidence="1 5">
        <text>uridine(55) in tRNA = pseudouridine(55) in tRNA</text>
        <dbReference type="Rhea" id="RHEA:42532"/>
        <dbReference type="Rhea" id="RHEA-COMP:10101"/>
        <dbReference type="Rhea" id="RHEA-COMP:10102"/>
        <dbReference type="ChEBI" id="CHEBI:65314"/>
        <dbReference type="ChEBI" id="CHEBI:65315"/>
        <dbReference type="EC" id="5.4.99.25"/>
    </reaction>
</comment>
<reference evidence="9" key="1">
    <citation type="submission" date="2021-02" db="EMBL/GenBank/DDBJ databases">
        <title>Sequencing the genomes of 1000 actinobacteria strains.</title>
        <authorList>
            <person name="Klenk H.-P."/>
        </authorList>
    </citation>
    <scope>NUCLEOTIDE SEQUENCE</scope>
    <source>
        <strain evidence="9">DSM 22850</strain>
    </source>
</reference>
<accession>A0A940PUA8</accession>
<dbReference type="InterPro" id="IPR014780">
    <property type="entry name" value="tRNA_psdUridine_synth_TruB"/>
</dbReference>
<dbReference type="NCBIfam" id="TIGR00431">
    <property type="entry name" value="TruB"/>
    <property type="match status" value="1"/>
</dbReference>
<dbReference type="GO" id="GO:0160148">
    <property type="term" value="F:tRNA pseudouridine(55) synthase activity"/>
    <property type="evidence" value="ECO:0007669"/>
    <property type="project" value="UniProtKB-EC"/>
</dbReference>
<dbReference type="Pfam" id="PF09142">
    <property type="entry name" value="TruB_C"/>
    <property type="match status" value="1"/>
</dbReference>